<dbReference type="EMBL" id="AZFN01000008">
    <property type="protein sequence ID" value="KRM02646.1"/>
    <property type="molecule type" value="Genomic_DNA"/>
</dbReference>
<keyword evidence="2" id="KW-1185">Reference proteome</keyword>
<comment type="caution">
    <text evidence="1">The sequence shown here is derived from an EMBL/GenBank/DDBJ whole genome shotgun (WGS) entry which is preliminary data.</text>
</comment>
<dbReference type="Proteomes" id="UP000051739">
    <property type="component" value="Unassembled WGS sequence"/>
</dbReference>
<dbReference type="AlphaFoldDB" id="A0A0R1VHU9"/>
<dbReference type="PANTHER" id="PTHR33221">
    <property type="entry name" value="WINGED HELIX-TURN-HELIX TRANSCRIPTIONAL REGULATOR, RRF2 FAMILY"/>
    <property type="match status" value="1"/>
</dbReference>
<evidence type="ECO:0000313" key="2">
    <source>
        <dbReference type="Proteomes" id="UP000051739"/>
    </source>
</evidence>
<evidence type="ECO:0000313" key="1">
    <source>
        <dbReference type="EMBL" id="KRM02646.1"/>
    </source>
</evidence>
<dbReference type="InterPro" id="IPR000944">
    <property type="entry name" value="Tscrpt_reg_Rrf2"/>
</dbReference>
<dbReference type="PATRIC" id="fig|1423749.3.peg.1715"/>
<dbReference type="GO" id="GO:0003700">
    <property type="term" value="F:DNA-binding transcription factor activity"/>
    <property type="evidence" value="ECO:0007669"/>
    <property type="project" value="TreeGrafter"/>
</dbReference>
<dbReference type="GO" id="GO:0005829">
    <property type="term" value="C:cytosol"/>
    <property type="evidence" value="ECO:0007669"/>
    <property type="project" value="TreeGrafter"/>
</dbReference>
<proteinExistence type="predicted"/>
<dbReference type="Gene3D" id="1.10.10.10">
    <property type="entry name" value="Winged helix-like DNA-binding domain superfamily/Winged helix DNA-binding domain"/>
    <property type="match status" value="1"/>
</dbReference>
<sequence length="153" mass="17301">MRISTRFSDAIHLICFLDIYQNQKLTSDFIASSIQTSPVMVRQIMIQLRKAGLLKTTKGTANPQITRPLDEISLYDVYLAIEEASGPHPLFEIDYDTNPNCIVGGNIQGVLENFYEDAKQAAMAKLQQRTIADVVNQIKISQSKKELKQRQEL</sequence>
<protein>
    <submittedName>
        <fullName evidence="1">Transcription regulator</fullName>
    </submittedName>
</protein>
<accession>A0A0R1VHU9</accession>
<dbReference type="RefSeq" id="WP_056937097.1">
    <property type="nucleotide sequence ID" value="NZ_AZFN01000008.1"/>
</dbReference>
<dbReference type="InterPro" id="IPR036390">
    <property type="entry name" value="WH_DNA-bd_sf"/>
</dbReference>
<gene>
    <name evidence="1" type="ORF">FC60_GL001656</name>
</gene>
<name>A0A0R1VHU9_9LACO</name>
<reference evidence="1 2" key="1">
    <citation type="journal article" date="2015" name="Genome Announc.">
        <title>Expanding the biotechnology potential of lactobacilli through comparative genomics of 213 strains and associated genera.</title>
        <authorList>
            <person name="Sun Z."/>
            <person name="Harris H.M."/>
            <person name="McCann A."/>
            <person name="Guo C."/>
            <person name="Argimon S."/>
            <person name="Zhang W."/>
            <person name="Yang X."/>
            <person name="Jeffery I.B."/>
            <person name="Cooney J.C."/>
            <person name="Kagawa T.F."/>
            <person name="Liu W."/>
            <person name="Song Y."/>
            <person name="Salvetti E."/>
            <person name="Wrobel A."/>
            <person name="Rasinkangas P."/>
            <person name="Parkhill J."/>
            <person name="Rea M.C."/>
            <person name="O'Sullivan O."/>
            <person name="Ritari J."/>
            <person name="Douillard F.P."/>
            <person name="Paul Ross R."/>
            <person name="Yang R."/>
            <person name="Briner A.E."/>
            <person name="Felis G.E."/>
            <person name="de Vos W.M."/>
            <person name="Barrangou R."/>
            <person name="Klaenhammer T.R."/>
            <person name="Caufield P.W."/>
            <person name="Cui Y."/>
            <person name="Zhang H."/>
            <person name="O'Toole P.W."/>
        </authorList>
    </citation>
    <scope>NUCLEOTIDE SEQUENCE [LARGE SCALE GENOMIC DNA]</scope>
    <source>
        <strain evidence="1 2">DSM 16045</strain>
    </source>
</reference>
<dbReference type="PANTHER" id="PTHR33221:SF15">
    <property type="entry name" value="HTH-TYPE TRANSCRIPTIONAL REGULATOR YWGB-RELATED"/>
    <property type="match status" value="1"/>
</dbReference>
<dbReference type="SUPFAM" id="SSF46785">
    <property type="entry name" value="Winged helix' DNA-binding domain"/>
    <property type="match status" value="1"/>
</dbReference>
<dbReference type="InterPro" id="IPR036388">
    <property type="entry name" value="WH-like_DNA-bd_sf"/>
</dbReference>
<organism evidence="1 2">
    <name type="scientific">Limosilactobacillus gastricus DSM 16045</name>
    <dbReference type="NCBI Taxonomy" id="1423749"/>
    <lineage>
        <taxon>Bacteria</taxon>
        <taxon>Bacillati</taxon>
        <taxon>Bacillota</taxon>
        <taxon>Bacilli</taxon>
        <taxon>Lactobacillales</taxon>
        <taxon>Lactobacillaceae</taxon>
        <taxon>Limosilactobacillus</taxon>
    </lineage>
</organism>
<dbReference type="PROSITE" id="PS51197">
    <property type="entry name" value="HTH_RRF2_2"/>
    <property type="match status" value="1"/>
</dbReference>
<dbReference type="Pfam" id="PF02082">
    <property type="entry name" value="Rrf2"/>
    <property type="match status" value="1"/>
</dbReference>